<feature type="non-terminal residue" evidence="2">
    <location>
        <position position="46"/>
    </location>
</feature>
<sequence length="46" mass="5161">LLQESVGFPEQPGEQIDSQDNQRTYDEMANAPSNQYPIVLIPSINI</sequence>
<dbReference type="Proteomes" id="UP000789405">
    <property type="component" value="Unassembled WGS sequence"/>
</dbReference>
<dbReference type="EMBL" id="CAJVPY010064295">
    <property type="protein sequence ID" value="CAG8824065.1"/>
    <property type="molecule type" value="Genomic_DNA"/>
</dbReference>
<feature type="non-terminal residue" evidence="2">
    <location>
        <position position="1"/>
    </location>
</feature>
<evidence type="ECO:0000256" key="1">
    <source>
        <dbReference type="SAM" id="MobiDB-lite"/>
    </source>
</evidence>
<protein>
    <submittedName>
        <fullName evidence="2">4788_t:CDS:1</fullName>
    </submittedName>
</protein>
<gene>
    <name evidence="2" type="ORF">DERYTH_LOCUS27623</name>
</gene>
<proteinExistence type="predicted"/>
<reference evidence="2" key="1">
    <citation type="submission" date="2021-06" db="EMBL/GenBank/DDBJ databases">
        <authorList>
            <person name="Kallberg Y."/>
            <person name="Tangrot J."/>
            <person name="Rosling A."/>
        </authorList>
    </citation>
    <scope>NUCLEOTIDE SEQUENCE</scope>
    <source>
        <strain evidence="2">MA453B</strain>
    </source>
</reference>
<evidence type="ECO:0000313" key="3">
    <source>
        <dbReference type="Proteomes" id="UP000789405"/>
    </source>
</evidence>
<name>A0A9N9KEN4_9GLOM</name>
<feature type="region of interest" description="Disordered" evidence="1">
    <location>
        <begin position="1"/>
        <end position="21"/>
    </location>
</feature>
<comment type="caution">
    <text evidence="2">The sequence shown here is derived from an EMBL/GenBank/DDBJ whole genome shotgun (WGS) entry which is preliminary data.</text>
</comment>
<dbReference type="AlphaFoldDB" id="A0A9N9KEN4"/>
<accession>A0A9N9KEN4</accession>
<evidence type="ECO:0000313" key="2">
    <source>
        <dbReference type="EMBL" id="CAG8824065.1"/>
    </source>
</evidence>
<keyword evidence="3" id="KW-1185">Reference proteome</keyword>
<organism evidence="2 3">
    <name type="scientific">Dentiscutata erythropus</name>
    <dbReference type="NCBI Taxonomy" id="1348616"/>
    <lineage>
        <taxon>Eukaryota</taxon>
        <taxon>Fungi</taxon>
        <taxon>Fungi incertae sedis</taxon>
        <taxon>Mucoromycota</taxon>
        <taxon>Glomeromycotina</taxon>
        <taxon>Glomeromycetes</taxon>
        <taxon>Diversisporales</taxon>
        <taxon>Gigasporaceae</taxon>
        <taxon>Dentiscutata</taxon>
    </lineage>
</organism>